<feature type="chain" id="PRO_5046929388" description="DUF3833 domain-containing protein" evidence="1">
    <location>
        <begin position="29"/>
        <end position="193"/>
    </location>
</feature>
<dbReference type="Proteomes" id="UP001157134">
    <property type="component" value="Unassembled WGS sequence"/>
</dbReference>
<comment type="caution">
    <text evidence="2">The sequence shown here is derived from an EMBL/GenBank/DDBJ whole genome shotgun (WGS) entry which is preliminary data.</text>
</comment>
<feature type="signal peptide" evidence="1">
    <location>
        <begin position="1"/>
        <end position="28"/>
    </location>
</feature>
<dbReference type="InterPro" id="IPR024409">
    <property type="entry name" value="DUF3833"/>
</dbReference>
<proteinExistence type="predicted"/>
<reference evidence="2 3" key="1">
    <citation type="submission" date="2023-03" db="EMBL/GenBank/DDBJ databases">
        <title>Thalassotalea loyana LMG 22536T draft genome sequence.</title>
        <authorList>
            <person name="Sawabe T."/>
        </authorList>
    </citation>
    <scope>NUCLEOTIDE SEQUENCE [LARGE SCALE GENOMIC DNA]</scope>
    <source>
        <strain evidence="2 3">LMG 22536</strain>
    </source>
</reference>
<dbReference type="Pfam" id="PF12915">
    <property type="entry name" value="DUF3833"/>
    <property type="match status" value="1"/>
</dbReference>
<evidence type="ECO:0000313" key="2">
    <source>
        <dbReference type="EMBL" id="GLX85004.1"/>
    </source>
</evidence>
<name>A0ABQ6HAJ4_9GAMM</name>
<protein>
    <recommendedName>
        <fullName evidence="4">DUF3833 domain-containing protein</fullName>
    </recommendedName>
</protein>
<evidence type="ECO:0008006" key="4">
    <source>
        <dbReference type="Google" id="ProtNLM"/>
    </source>
</evidence>
<organism evidence="2 3">
    <name type="scientific">Thalassotalea loyana</name>
    <dbReference type="NCBI Taxonomy" id="280483"/>
    <lineage>
        <taxon>Bacteria</taxon>
        <taxon>Pseudomonadati</taxon>
        <taxon>Pseudomonadota</taxon>
        <taxon>Gammaproteobacteria</taxon>
        <taxon>Alteromonadales</taxon>
        <taxon>Colwelliaceae</taxon>
        <taxon>Thalassotalea</taxon>
    </lineage>
</organism>
<keyword evidence="3" id="KW-1185">Reference proteome</keyword>
<accession>A0ABQ6HAJ4</accession>
<evidence type="ECO:0000313" key="3">
    <source>
        <dbReference type="Proteomes" id="UP001157134"/>
    </source>
</evidence>
<sequence length="193" mass="21896">MLNNGYKLSKTKAAFIGLSAVIISGCQAQLNDYNETQPSLRYETYFNGPMVAWGMVQDFQGKVTRRFCVEMTGTWEDNVGLLAETFYFDDGEVSYRNWQLTKTSTNQYTGEAEDVIGAGFGAVNGFAGKWQYTLSLDVDETNYHFALDDWLYQIDDYRAFNKAEMKKFGITVAELTLFFDKQTPLRACDKKGA</sequence>
<dbReference type="EMBL" id="BSSV01000002">
    <property type="protein sequence ID" value="GLX85004.1"/>
    <property type="molecule type" value="Genomic_DNA"/>
</dbReference>
<dbReference type="RefSeq" id="WP_284296719.1">
    <property type="nucleotide sequence ID" value="NZ_BSSV01000002.1"/>
</dbReference>
<keyword evidence="1" id="KW-0732">Signal</keyword>
<dbReference type="PROSITE" id="PS51257">
    <property type="entry name" value="PROKAR_LIPOPROTEIN"/>
    <property type="match status" value="1"/>
</dbReference>
<gene>
    <name evidence="2" type="ORF">tloyanaT_12560</name>
</gene>
<evidence type="ECO:0000256" key="1">
    <source>
        <dbReference type="SAM" id="SignalP"/>
    </source>
</evidence>